<protein>
    <submittedName>
        <fullName evidence="1">DUF924 domain-containing protein</fullName>
    </submittedName>
</protein>
<name>A0ABS6NM09_9BURK</name>
<dbReference type="Pfam" id="PF06041">
    <property type="entry name" value="DUF924"/>
    <property type="match status" value="1"/>
</dbReference>
<reference evidence="1 2" key="1">
    <citation type="submission" date="2021-06" db="EMBL/GenBank/DDBJ databases">
        <authorList>
            <person name="Lu T."/>
            <person name="Wang Q."/>
            <person name="Han X."/>
        </authorList>
    </citation>
    <scope>NUCLEOTIDE SEQUENCE [LARGE SCALE GENOMIC DNA]</scope>
    <source>
        <strain evidence="1 2">LAM0050</strain>
    </source>
</reference>
<organism evidence="1 2">
    <name type="scientific">Advenella alkanexedens</name>
    <dbReference type="NCBI Taxonomy" id="1481665"/>
    <lineage>
        <taxon>Bacteria</taxon>
        <taxon>Pseudomonadati</taxon>
        <taxon>Pseudomonadota</taxon>
        <taxon>Betaproteobacteria</taxon>
        <taxon>Burkholderiales</taxon>
        <taxon>Alcaligenaceae</taxon>
    </lineage>
</organism>
<evidence type="ECO:0000313" key="1">
    <source>
        <dbReference type="EMBL" id="MBV4396653.1"/>
    </source>
</evidence>
<comment type="caution">
    <text evidence="1">The sequence shown here is derived from an EMBL/GenBank/DDBJ whole genome shotgun (WGS) entry which is preliminary data.</text>
</comment>
<dbReference type="EMBL" id="JAHSPR010000003">
    <property type="protein sequence ID" value="MBV4396653.1"/>
    <property type="molecule type" value="Genomic_DNA"/>
</dbReference>
<evidence type="ECO:0000313" key="2">
    <source>
        <dbReference type="Proteomes" id="UP000722165"/>
    </source>
</evidence>
<sequence>MSPMQIVQDVLHFWFVESTPQMWFQGGKSYDQTIRERFGPVCEAAARGECDEWRATMQGRLAEIIVLDQFSRNIWRDTPQAFSQDGIALVLAQEAIKLPEYQTLSTMEKKFVIMPFMHSESRLIHEKALVLFTELGDAATLEHEIQHKGMIDKFGRYPTRNKILGRASSEEEIAFCKDLHQMLEEFVRQAQVSPN</sequence>
<keyword evidence="2" id="KW-1185">Reference proteome</keyword>
<gene>
    <name evidence="1" type="ORF">KU392_05175</name>
</gene>
<accession>A0ABS6NM09</accession>
<dbReference type="Proteomes" id="UP000722165">
    <property type="component" value="Unassembled WGS sequence"/>
</dbReference>
<proteinExistence type="predicted"/>
<dbReference type="InterPro" id="IPR010323">
    <property type="entry name" value="DUF924"/>
</dbReference>
<dbReference type="InterPro" id="IPR011990">
    <property type="entry name" value="TPR-like_helical_dom_sf"/>
</dbReference>
<dbReference type="SUPFAM" id="SSF48452">
    <property type="entry name" value="TPR-like"/>
    <property type="match status" value="1"/>
</dbReference>
<dbReference type="Gene3D" id="1.20.58.320">
    <property type="entry name" value="TPR-like"/>
    <property type="match status" value="1"/>
</dbReference>
<dbReference type="Gene3D" id="1.25.40.10">
    <property type="entry name" value="Tetratricopeptide repeat domain"/>
    <property type="match status" value="1"/>
</dbReference>